<dbReference type="InterPro" id="IPR036962">
    <property type="entry name" value="Glyco_hydro_3_N_sf"/>
</dbReference>
<reference evidence="8" key="1">
    <citation type="submission" date="2016-10" db="EMBL/GenBank/DDBJ databases">
        <authorList>
            <person name="Varghese N."/>
            <person name="Submissions S."/>
        </authorList>
    </citation>
    <scope>NUCLEOTIDE SEQUENCE [LARGE SCALE GENOMIC DNA]</scope>
    <source>
        <strain evidence="8">ATCC 51557</strain>
    </source>
</reference>
<dbReference type="Pfam" id="PF00933">
    <property type="entry name" value="Glyco_hydro_3"/>
    <property type="match status" value="1"/>
</dbReference>
<organism evidence="7 8">
    <name type="scientific">Borreliella japonica</name>
    <name type="common">Borrelia japonica</name>
    <dbReference type="NCBI Taxonomy" id="34095"/>
    <lineage>
        <taxon>Bacteria</taxon>
        <taxon>Pseudomonadati</taxon>
        <taxon>Spirochaetota</taxon>
        <taxon>Spirochaetia</taxon>
        <taxon>Spirochaetales</taxon>
        <taxon>Borreliaceae</taxon>
        <taxon>Borreliella</taxon>
    </lineage>
</organism>
<dbReference type="EC" id="3.2.1.52" evidence="3"/>
<feature type="domain" description="Glycoside hydrolase family 3 N-terminal" evidence="6">
    <location>
        <begin position="44"/>
        <end position="365"/>
    </location>
</feature>
<evidence type="ECO:0000256" key="4">
    <source>
        <dbReference type="ARBA" id="ARBA00022801"/>
    </source>
</evidence>
<proteinExistence type="inferred from homology"/>
<evidence type="ECO:0000256" key="5">
    <source>
        <dbReference type="ARBA" id="ARBA00023295"/>
    </source>
</evidence>
<keyword evidence="5" id="KW-0326">Glycosidase</keyword>
<name>A0A1G4P5C6_BORJA</name>
<comment type="catalytic activity">
    <reaction evidence="1">
        <text>Hydrolysis of terminal non-reducing N-acetyl-D-hexosamine residues in N-acetyl-beta-D-hexosaminides.</text>
        <dbReference type="EC" id="3.2.1.52"/>
    </reaction>
</comment>
<dbReference type="GO" id="GO:0005975">
    <property type="term" value="P:carbohydrate metabolic process"/>
    <property type="evidence" value="ECO:0007669"/>
    <property type="project" value="InterPro"/>
</dbReference>
<sequence>MKRNFYLIVLFIAQNCFPIDFWDTMEREKLVNEMVSKMQDHELLGQMFMISYPDQSITNFVLDFISKKNLGGIKIFGWNAKNLKNLTESINKAQKISQNNKFKIPLFVATDQEGGLAQHVKSNTSETIGNLGIAASLSPEDSYNTGYYIAQELSRLGINLNFAPIVDIYSDENNFTIGPRTYSDNPRIVSLLSLALYKGQKQGGIISTAKHFPGHGNTDLDSHINIPIINSNLLEINLNELLPYKILIQENIPVIMTGHLAYPKLTNGENIPASSSTKIIKDILRNKLKYNNIIITDDLLMNAAKYNNESIYNTIERIVRTKSDIFLISLNEKIQKNAYNMLLNLMKKDLEIKNNIIESNKRILRIKLTYLKENKNKSDLYPNFNKDEKIYSKEGEKFFEQNTLRGITKVRIEKEISKTKKTLIISPYYKMIIEGKKIFQNTHAYYYDYYPLNGINSQKLNEIKNLIKKFEQVIFNLSTPGSLKYLENLEEYKDKISVIVSLTPQHIKKLNWIKNIVIIYGTTPLAFKSGFLTLTKDFDPKGTIPLRNIINKYYP</sequence>
<gene>
    <name evidence="7" type="ORF">SAMN02983004_00230</name>
</gene>
<evidence type="ECO:0000313" key="7">
    <source>
        <dbReference type="EMBL" id="SCW27368.1"/>
    </source>
</evidence>
<evidence type="ECO:0000256" key="3">
    <source>
        <dbReference type="ARBA" id="ARBA00012663"/>
    </source>
</evidence>
<dbReference type="SUPFAM" id="SSF51445">
    <property type="entry name" value="(Trans)glycosidases"/>
    <property type="match status" value="1"/>
</dbReference>
<protein>
    <recommendedName>
        <fullName evidence="3">beta-N-acetylhexosaminidase</fullName>
        <ecNumber evidence="3">3.2.1.52</ecNumber>
    </recommendedName>
</protein>
<dbReference type="AlphaFoldDB" id="A0A1G4P5C6"/>
<dbReference type="Gene3D" id="3.20.20.300">
    <property type="entry name" value="Glycoside hydrolase, family 3, N-terminal domain"/>
    <property type="match status" value="1"/>
</dbReference>
<keyword evidence="4" id="KW-0378">Hydrolase</keyword>
<dbReference type="InterPro" id="IPR001764">
    <property type="entry name" value="Glyco_hydro_3_N"/>
</dbReference>
<dbReference type="GO" id="GO:0004563">
    <property type="term" value="F:beta-N-acetylhexosaminidase activity"/>
    <property type="evidence" value="ECO:0007669"/>
    <property type="project" value="UniProtKB-EC"/>
</dbReference>
<dbReference type="GO" id="GO:0009254">
    <property type="term" value="P:peptidoglycan turnover"/>
    <property type="evidence" value="ECO:0007669"/>
    <property type="project" value="TreeGrafter"/>
</dbReference>
<dbReference type="Proteomes" id="UP000199262">
    <property type="component" value="Unassembled WGS sequence"/>
</dbReference>
<dbReference type="PANTHER" id="PTHR30480">
    <property type="entry name" value="BETA-HEXOSAMINIDASE-RELATED"/>
    <property type="match status" value="1"/>
</dbReference>
<dbReference type="InterPro" id="IPR050226">
    <property type="entry name" value="NagZ_Beta-hexosaminidase"/>
</dbReference>
<comment type="similarity">
    <text evidence="2">Belongs to the glycosyl hydrolase 3 family.</text>
</comment>
<evidence type="ECO:0000256" key="2">
    <source>
        <dbReference type="ARBA" id="ARBA00005336"/>
    </source>
</evidence>
<accession>A0A1G4P5C6</accession>
<dbReference type="PANTHER" id="PTHR30480:SF13">
    <property type="entry name" value="BETA-HEXOSAMINIDASE"/>
    <property type="match status" value="1"/>
</dbReference>
<evidence type="ECO:0000256" key="1">
    <source>
        <dbReference type="ARBA" id="ARBA00001231"/>
    </source>
</evidence>
<evidence type="ECO:0000313" key="8">
    <source>
        <dbReference type="Proteomes" id="UP000199262"/>
    </source>
</evidence>
<dbReference type="InterPro" id="IPR017853">
    <property type="entry name" value="GH"/>
</dbReference>
<evidence type="ECO:0000259" key="6">
    <source>
        <dbReference type="Pfam" id="PF00933"/>
    </source>
</evidence>
<dbReference type="EMBL" id="FMTE01000002">
    <property type="protein sequence ID" value="SCW27368.1"/>
    <property type="molecule type" value="Genomic_DNA"/>
</dbReference>
<keyword evidence="8" id="KW-1185">Reference proteome</keyword>